<dbReference type="Proteomes" id="UP000193642">
    <property type="component" value="Unassembled WGS sequence"/>
</dbReference>
<proteinExistence type="predicted"/>
<gene>
    <name evidence="1" type="ORF">BCR33DRAFT_720166</name>
</gene>
<dbReference type="OrthoDB" id="10274123at2759"/>
<comment type="caution">
    <text evidence="1">The sequence shown here is derived from an EMBL/GenBank/DDBJ whole genome shotgun (WGS) entry which is preliminary data.</text>
</comment>
<keyword evidence="2" id="KW-1185">Reference proteome</keyword>
<dbReference type="AlphaFoldDB" id="A0A1Y2BX56"/>
<name>A0A1Y2BX56_9FUNG</name>
<sequence length="178" mass="19891">MTKQLATKFTSAASILAQNRMAAGIRFINPSVTLDEDAWILGPDLKLLSNESKVNYQLIMVSQRISVLATKAEVPDPMGLSYDETKELVKKQSEKGCVVAVKAYIEGGVEYSVRARSERGDGDALFWDRKPTLEIMLHSEHSSRWQYGKGLTSSLRVTDIDDLIRAEREVAESKELLQ</sequence>
<reference evidence="1 2" key="1">
    <citation type="submission" date="2016-07" db="EMBL/GenBank/DDBJ databases">
        <title>Pervasive Adenine N6-methylation of Active Genes in Fungi.</title>
        <authorList>
            <consortium name="DOE Joint Genome Institute"/>
            <person name="Mondo S.J."/>
            <person name="Dannebaum R.O."/>
            <person name="Kuo R.C."/>
            <person name="Labutti K."/>
            <person name="Haridas S."/>
            <person name="Kuo A."/>
            <person name="Salamov A."/>
            <person name="Ahrendt S.R."/>
            <person name="Lipzen A."/>
            <person name="Sullivan W."/>
            <person name="Andreopoulos W.B."/>
            <person name="Clum A."/>
            <person name="Lindquist E."/>
            <person name="Daum C."/>
            <person name="Ramamoorthy G.K."/>
            <person name="Gryganskyi A."/>
            <person name="Culley D."/>
            <person name="Magnuson J.K."/>
            <person name="James T.Y."/>
            <person name="O'Malley M.A."/>
            <person name="Stajich J.E."/>
            <person name="Spatafora J.W."/>
            <person name="Visel A."/>
            <person name="Grigoriev I.V."/>
        </authorList>
    </citation>
    <scope>NUCLEOTIDE SEQUENCE [LARGE SCALE GENOMIC DNA]</scope>
    <source>
        <strain evidence="1 2">JEL800</strain>
    </source>
</reference>
<protein>
    <submittedName>
        <fullName evidence="1">Uncharacterized protein</fullName>
    </submittedName>
</protein>
<evidence type="ECO:0000313" key="1">
    <source>
        <dbReference type="EMBL" id="ORY39333.1"/>
    </source>
</evidence>
<evidence type="ECO:0000313" key="2">
    <source>
        <dbReference type="Proteomes" id="UP000193642"/>
    </source>
</evidence>
<dbReference type="EMBL" id="MCGO01000040">
    <property type="protein sequence ID" value="ORY39333.1"/>
    <property type="molecule type" value="Genomic_DNA"/>
</dbReference>
<organism evidence="1 2">
    <name type="scientific">Rhizoclosmatium globosum</name>
    <dbReference type="NCBI Taxonomy" id="329046"/>
    <lineage>
        <taxon>Eukaryota</taxon>
        <taxon>Fungi</taxon>
        <taxon>Fungi incertae sedis</taxon>
        <taxon>Chytridiomycota</taxon>
        <taxon>Chytridiomycota incertae sedis</taxon>
        <taxon>Chytridiomycetes</taxon>
        <taxon>Chytridiales</taxon>
        <taxon>Chytriomycetaceae</taxon>
        <taxon>Rhizoclosmatium</taxon>
    </lineage>
</organism>
<accession>A0A1Y2BX56</accession>